<feature type="compositionally biased region" description="Basic and acidic residues" evidence="1">
    <location>
        <begin position="99"/>
        <end position="126"/>
    </location>
</feature>
<evidence type="ECO:0008006" key="3">
    <source>
        <dbReference type="Google" id="ProtNLM"/>
    </source>
</evidence>
<sequence length="187" mass="21176">VSFQTSAQVRQKDSHEHGAANLMLAIEGDKLQIGIEVPSESLIGFEHFPKSRSGRENFNEAIKILSNPSKFFSTPADAECLLTGLNVSQSLFSGEEEDEHGHEKKDEHGHDDHDEHGHEDSEKGEIHSEFRSNYSWNCLHTDEIDSIGNKLFSFFPRIEEIRVNWITNSGQGSLEIESEDNQIRGWK</sequence>
<dbReference type="Pfam" id="PF10986">
    <property type="entry name" value="ZrgA"/>
    <property type="match status" value="1"/>
</dbReference>
<dbReference type="AlphaFoldDB" id="A0A381XA97"/>
<proteinExistence type="predicted"/>
<accession>A0A381XA97</accession>
<dbReference type="InterPro" id="IPR021253">
    <property type="entry name" value="ZrgA-like"/>
</dbReference>
<organism evidence="2">
    <name type="scientific">marine metagenome</name>
    <dbReference type="NCBI Taxonomy" id="408172"/>
    <lineage>
        <taxon>unclassified sequences</taxon>
        <taxon>metagenomes</taxon>
        <taxon>ecological metagenomes</taxon>
    </lineage>
</organism>
<name>A0A381XA97_9ZZZZ</name>
<protein>
    <recommendedName>
        <fullName evidence="3">DUF2796 domain-containing protein</fullName>
    </recommendedName>
</protein>
<evidence type="ECO:0000256" key="1">
    <source>
        <dbReference type="SAM" id="MobiDB-lite"/>
    </source>
</evidence>
<gene>
    <name evidence="2" type="ORF">METZ01_LOCUS114452</name>
</gene>
<evidence type="ECO:0000313" key="2">
    <source>
        <dbReference type="EMBL" id="SVA61598.1"/>
    </source>
</evidence>
<reference evidence="2" key="1">
    <citation type="submission" date="2018-05" db="EMBL/GenBank/DDBJ databases">
        <authorList>
            <person name="Lanie J.A."/>
            <person name="Ng W.-L."/>
            <person name="Kazmierczak K.M."/>
            <person name="Andrzejewski T.M."/>
            <person name="Davidsen T.M."/>
            <person name="Wayne K.J."/>
            <person name="Tettelin H."/>
            <person name="Glass J.I."/>
            <person name="Rusch D."/>
            <person name="Podicherti R."/>
            <person name="Tsui H.-C.T."/>
            <person name="Winkler M.E."/>
        </authorList>
    </citation>
    <scope>NUCLEOTIDE SEQUENCE</scope>
</reference>
<dbReference type="EMBL" id="UINC01014446">
    <property type="protein sequence ID" value="SVA61598.1"/>
    <property type="molecule type" value="Genomic_DNA"/>
</dbReference>
<feature type="non-terminal residue" evidence="2">
    <location>
        <position position="1"/>
    </location>
</feature>
<feature type="region of interest" description="Disordered" evidence="1">
    <location>
        <begin position="93"/>
        <end position="126"/>
    </location>
</feature>